<feature type="transmembrane region" description="Helical" evidence="1">
    <location>
        <begin position="66"/>
        <end position="84"/>
    </location>
</feature>
<accession>A0ABT4TJ90</accession>
<dbReference type="Proteomes" id="UP001165685">
    <property type="component" value="Unassembled WGS sequence"/>
</dbReference>
<comment type="caution">
    <text evidence="2">The sequence shown here is derived from an EMBL/GenBank/DDBJ whole genome shotgun (WGS) entry which is preliminary data.</text>
</comment>
<proteinExistence type="predicted"/>
<evidence type="ECO:0000313" key="2">
    <source>
        <dbReference type="EMBL" id="MDA2804758.1"/>
    </source>
</evidence>
<keyword evidence="1" id="KW-0812">Transmembrane</keyword>
<keyword evidence="1" id="KW-0472">Membrane</keyword>
<dbReference type="EMBL" id="JAQFWP010000013">
    <property type="protein sequence ID" value="MDA2804758.1"/>
    <property type="molecule type" value="Genomic_DNA"/>
</dbReference>
<keyword evidence="3" id="KW-1185">Reference proteome</keyword>
<evidence type="ECO:0000313" key="3">
    <source>
        <dbReference type="Proteomes" id="UP001165685"/>
    </source>
</evidence>
<keyword evidence="1" id="KW-1133">Transmembrane helix</keyword>
<evidence type="ECO:0000256" key="1">
    <source>
        <dbReference type="SAM" id="Phobius"/>
    </source>
</evidence>
<reference evidence="2" key="1">
    <citation type="submission" date="2023-01" db="EMBL/GenBank/DDBJ databases">
        <title>Draft genome sequence of Nocardiopsis sp. LSu2-4 isolated from halophytes.</title>
        <authorList>
            <person name="Duangmal K."/>
            <person name="Chantavorakit T."/>
        </authorList>
    </citation>
    <scope>NUCLEOTIDE SEQUENCE</scope>
    <source>
        <strain evidence="2">LSu2-4</strain>
    </source>
</reference>
<gene>
    <name evidence="2" type="ORF">O4U47_09560</name>
</gene>
<dbReference type="RefSeq" id="WP_270677331.1">
    <property type="nucleotide sequence ID" value="NZ_JAQFWP010000013.1"/>
</dbReference>
<organism evidence="2 3">
    <name type="scientific">Nocardiopsis suaedae</name>
    <dbReference type="NCBI Taxonomy" id="3018444"/>
    <lineage>
        <taxon>Bacteria</taxon>
        <taxon>Bacillati</taxon>
        <taxon>Actinomycetota</taxon>
        <taxon>Actinomycetes</taxon>
        <taxon>Streptosporangiales</taxon>
        <taxon>Nocardiopsidaceae</taxon>
        <taxon>Nocardiopsis</taxon>
    </lineage>
</organism>
<feature type="transmembrane region" description="Helical" evidence="1">
    <location>
        <begin position="12"/>
        <end position="30"/>
    </location>
</feature>
<protein>
    <submittedName>
        <fullName evidence="2">Uncharacterized protein</fullName>
    </submittedName>
</protein>
<name>A0ABT4TJ90_9ACTN</name>
<sequence>MLFIDLLEAEQWKYAAIAAAVLTMAALYFCFRRVAAVLAWTLFPAFLLSFPLAGNPSRHFTVTETFYASTFLFASFAVLFAALRPDMRKSLEKHAAGEEHVVPKWKMYVFCVALTVVMIVVCFPLDAATD</sequence>
<feature type="transmembrane region" description="Helical" evidence="1">
    <location>
        <begin position="37"/>
        <end position="54"/>
    </location>
</feature>
<feature type="transmembrane region" description="Helical" evidence="1">
    <location>
        <begin position="105"/>
        <end position="127"/>
    </location>
</feature>